<dbReference type="InterPro" id="IPR027823">
    <property type="entry name" value="DUF4468"/>
</dbReference>
<feature type="chain" id="PRO_5040736506" evidence="1">
    <location>
        <begin position="23"/>
        <end position="207"/>
    </location>
</feature>
<dbReference type="Gene3D" id="3.30.530.80">
    <property type="match status" value="1"/>
</dbReference>
<gene>
    <name evidence="3" type="ORF">LXM26_27235</name>
</gene>
<keyword evidence="4" id="KW-1185">Reference proteome</keyword>
<evidence type="ECO:0000259" key="2">
    <source>
        <dbReference type="Pfam" id="PF14730"/>
    </source>
</evidence>
<protein>
    <submittedName>
        <fullName evidence="3">DUF4468 domain-containing protein</fullName>
    </submittedName>
</protein>
<evidence type="ECO:0000256" key="1">
    <source>
        <dbReference type="SAM" id="SignalP"/>
    </source>
</evidence>
<dbReference type="RefSeq" id="WP_234658227.1">
    <property type="nucleotide sequence ID" value="NZ_CP094997.1"/>
</dbReference>
<comment type="caution">
    <text evidence="3">The sequence shown here is derived from an EMBL/GenBank/DDBJ whole genome shotgun (WGS) entry which is preliminary data.</text>
</comment>
<feature type="domain" description="DUF4468" evidence="2">
    <location>
        <begin position="45"/>
        <end position="117"/>
    </location>
</feature>
<evidence type="ECO:0000313" key="3">
    <source>
        <dbReference type="EMBL" id="MCF0065239.1"/>
    </source>
</evidence>
<proteinExistence type="predicted"/>
<accession>A0A9X1PRR2</accession>
<keyword evidence="1" id="KW-0732">Signal</keyword>
<name>A0A9X1PRR2_9BACT</name>
<organism evidence="3 4">
    <name type="scientific">Dyadobacter chenwenxiniae</name>
    <dbReference type="NCBI Taxonomy" id="2906456"/>
    <lineage>
        <taxon>Bacteria</taxon>
        <taxon>Pseudomonadati</taxon>
        <taxon>Bacteroidota</taxon>
        <taxon>Cytophagia</taxon>
        <taxon>Cytophagales</taxon>
        <taxon>Spirosomataceae</taxon>
        <taxon>Dyadobacter</taxon>
    </lineage>
</organism>
<dbReference type="Pfam" id="PF14730">
    <property type="entry name" value="DUF4468"/>
    <property type="match status" value="1"/>
</dbReference>
<dbReference type="AlphaFoldDB" id="A0A9X1PRR2"/>
<sequence>MKRFLFSTTLIFSLLLVAPGFAQKSGLPYNRFTGEITQTKTVQTGQSKDKTFNVIKSWISRTYPNYREVVMAEDISSGRFVIQDHEPIVSERFKFFSYRVTIDVKDGNYSCTINNVRTLSSGSAAYTSADMDFSNIGKYGQHIDDIGWQISITKNKKDLAKLYKKRRALKSHLADYNKSHCKMDQQFTFIQNGLLEAVSGAGSLAAK</sequence>
<feature type="signal peptide" evidence="1">
    <location>
        <begin position="1"/>
        <end position="22"/>
    </location>
</feature>
<reference evidence="3" key="1">
    <citation type="submission" date="2021-12" db="EMBL/GenBank/DDBJ databases">
        <title>Novel species in genus Dyadobacter.</title>
        <authorList>
            <person name="Ma C."/>
        </authorList>
    </citation>
    <scope>NUCLEOTIDE SEQUENCE</scope>
    <source>
        <strain evidence="3">LJ419</strain>
    </source>
</reference>
<dbReference type="EMBL" id="JAJTTC010000010">
    <property type="protein sequence ID" value="MCF0065239.1"/>
    <property type="molecule type" value="Genomic_DNA"/>
</dbReference>
<dbReference type="Proteomes" id="UP001139000">
    <property type="component" value="Unassembled WGS sequence"/>
</dbReference>
<evidence type="ECO:0000313" key="4">
    <source>
        <dbReference type="Proteomes" id="UP001139000"/>
    </source>
</evidence>